<dbReference type="AlphaFoldDB" id="A0A5N7DIV4"/>
<dbReference type="InterPro" id="IPR036396">
    <property type="entry name" value="Cyt_P450_sf"/>
</dbReference>
<evidence type="ECO:0000256" key="1">
    <source>
        <dbReference type="ARBA" id="ARBA00001971"/>
    </source>
</evidence>
<comment type="cofactor">
    <cofactor evidence="1">
        <name>heme</name>
        <dbReference type="ChEBI" id="CHEBI:30413"/>
    </cofactor>
</comment>
<dbReference type="InterPro" id="IPR050364">
    <property type="entry name" value="Cytochrome_P450_fung"/>
</dbReference>
<evidence type="ECO:0000256" key="2">
    <source>
        <dbReference type="ARBA" id="ARBA00010617"/>
    </source>
</evidence>
<evidence type="ECO:0000313" key="8">
    <source>
        <dbReference type="Proteomes" id="UP000325579"/>
    </source>
</evidence>
<dbReference type="RefSeq" id="XP_031943252.1">
    <property type="nucleotide sequence ID" value="XM_032084548.1"/>
</dbReference>
<dbReference type="GO" id="GO:0004497">
    <property type="term" value="F:monooxygenase activity"/>
    <property type="evidence" value="ECO:0007669"/>
    <property type="project" value="UniProtKB-KW"/>
</dbReference>
<dbReference type="PANTHER" id="PTHR46300">
    <property type="entry name" value="P450, PUTATIVE (EUROFUNG)-RELATED-RELATED"/>
    <property type="match status" value="1"/>
</dbReference>
<dbReference type="GO" id="GO:0016705">
    <property type="term" value="F:oxidoreductase activity, acting on paired donors, with incorporation or reduction of molecular oxygen"/>
    <property type="evidence" value="ECO:0007669"/>
    <property type="project" value="InterPro"/>
</dbReference>
<keyword evidence="6" id="KW-0503">Monooxygenase</keyword>
<keyword evidence="4" id="KW-0560">Oxidoreductase</keyword>
<protein>
    <submittedName>
        <fullName evidence="7">Cytochrome P450</fullName>
    </submittedName>
</protein>
<evidence type="ECO:0000256" key="3">
    <source>
        <dbReference type="ARBA" id="ARBA00022723"/>
    </source>
</evidence>
<dbReference type="InterPro" id="IPR001128">
    <property type="entry name" value="Cyt_P450"/>
</dbReference>
<keyword evidence="3" id="KW-0479">Metal-binding</keyword>
<dbReference type="Proteomes" id="UP000325579">
    <property type="component" value="Unassembled WGS sequence"/>
</dbReference>
<name>A0A5N7DIV4_9EURO</name>
<dbReference type="GeneID" id="43669239"/>
<gene>
    <name evidence="7" type="ORF">BDV37DRAFT_270393</name>
</gene>
<dbReference type="PANTHER" id="PTHR46300:SF2">
    <property type="entry name" value="CYTOCHROME P450 MONOOXYGENASE ALNH-RELATED"/>
    <property type="match status" value="1"/>
</dbReference>
<evidence type="ECO:0000256" key="4">
    <source>
        <dbReference type="ARBA" id="ARBA00023002"/>
    </source>
</evidence>
<comment type="similarity">
    <text evidence="2">Belongs to the cytochrome P450 family.</text>
</comment>
<evidence type="ECO:0000256" key="6">
    <source>
        <dbReference type="ARBA" id="ARBA00023033"/>
    </source>
</evidence>
<dbReference type="GO" id="GO:0005506">
    <property type="term" value="F:iron ion binding"/>
    <property type="evidence" value="ECO:0007669"/>
    <property type="project" value="InterPro"/>
</dbReference>
<organism evidence="7 8">
    <name type="scientific">Aspergillus pseudonomiae</name>
    <dbReference type="NCBI Taxonomy" id="1506151"/>
    <lineage>
        <taxon>Eukaryota</taxon>
        <taxon>Fungi</taxon>
        <taxon>Dikarya</taxon>
        <taxon>Ascomycota</taxon>
        <taxon>Pezizomycotina</taxon>
        <taxon>Eurotiomycetes</taxon>
        <taxon>Eurotiomycetidae</taxon>
        <taxon>Eurotiales</taxon>
        <taxon>Aspergillaceae</taxon>
        <taxon>Aspergillus</taxon>
        <taxon>Aspergillus subgen. Circumdati</taxon>
    </lineage>
</organism>
<dbReference type="Pfam" id="PF00067">
    <property type="entry name" value="p450"/>
    <property type="match status" value="1"/>
</dbReference>
<reference evidence="7 8" key="1">
    <citation type="submission" date="2019-04" db="EMBL/GenBank/DDBJ databases">
        <authorList>
            <consortium name="DOE Joint Genome Institute"/>
            <person name="Mondo S."/>
            <person name="Kjaerbolling I."/>
            <person name="Vesth T."/>
            <person name="Frisvad J.C."/>
            <person name="Nybo J.L."/>
            <person name="Theobald S."/>
            <person name="Kildgaard S."/>
            <person name="Isbrandt T."/>
            <person name="Kuo A."/>
            <person name="Sato A."/>
            <person name="Lyhne E.K."/>
            <person name="Kogle M.E."/>
            <person name="Wiebenga A."/>
            <person name="Kun R.S."/>
            <person name="Lubbers R.J."/>
            <person name="Makela M.R."/>
            <person name="Barry K."/>
            <person name="Chovatia M."/>
            <person name="Clum A."/>
            <person name="Daum C."/>
            <person name="Haridas S."/>
            <person name="He G."/>
            <person name="LaButti K."/>
            <person name="Lipzen A."/>
            <person name="Riley R."/>
            <person name="Salamov A."/>
            <person name="Simmons B.A."/>
            <person name="Magnuson J.K."/>
            <person name="Henrissat B."/>
            <person name="Mortensen U.H."/>
            <person name="Larsen T.O."/>
            <person name="Devries R.P."/>
            <person name="Grigoriev I.V."/>
            <person name="Machida M."/>
            <person name="Baker S.E."/>
            <person name="Andersen M.R."/>
            <person name="Cantor M.N."/>
            <person name="Hua S.X."/>
        </authorList>
    </citation>
    <scope>NUCLEOTIDE SEQUENCE [LARGE SCALE GENOMIC DNA]</scope>
    <source>
        <strain evidence="7 8">CBS 119388</strain>
    </source>
</reference>
<keyword evidence="5" id="KW-0408">Iron</keyword>
<keyword evidence="8" id="KW-1185">Reference proteome</keyword>
<dbReference type="EMBL" id="ML736757">
    <property type="protein sequence ID" value="KAE8405933.1"/>
    <property type="molecule type" value="Genomic_DNA"/>
</dbReference>
<accession>A0A5N7DIV4</accession>
<dbReference type="OrthoDB" id="1103324at2759"/>
<sequence>MLHEPSHAGPRIRNPQLVRQSQSTHVLIVPALVSLLALILRTGRRDKRLPTGPPTVPVLGNLHQIPRKGSYLKFTEWVKQYSGLYFLKLGTATVVVITDHCIIKELIDKKSVKYSNRPALYISHDLMISGDHLLHFMESMVEKYYLKVQNAEAVQMLRDIYVYPDQYMRHSKRFSNSIIINLENWSQLMELGTTPPVDIYPLFHYIPQRLLGNWHSRSKDVGKEMNDLYSGVLIEGGFDTTSSLVLAFIYAMIKWGYVLKKAQVEIDSVIGEDCILGMHYDEAKFSNPDTILAPELAVSLDYKRHDHYGYRLGRRIYPNIYLAERNLFLAFAKLIWAFSIEPGIDENAKPAKYNFSLYIGYSEGFLVYTKDFPCVIKPWSEARQTTIIKELEETQRNVFPRFKTV</sequence>
<dbReference type="SUPFAM" id="SSF48264">
    <property type="entry name" value="Cytochrome P450"/>
    <property type="match status" value="1"/>
</dbReference>
<dbReference type="Gene3D" id="1.10.630.10">
    <property type="entry name" value="Cytochrome P450"/>
    <property type="match status" value="2"/>
</dbReference>
<evidence type="ECO:0000313" key="7">
    <source>
        <dbReference type="EMBL" id="KAE8405933.1"/>
    </source>
</evidence>
<evidence type="ECO:0000256" key="5">
    <source>
        <dbReference type="ARBA" id="ARBA00023004"/>
    </source>
</evidence>
<proteinExistence type="inferred from homology"/>
<dbReference type="GO" id="GO:0020037">
    <property type="term" value="F:heme binding"/>
    <property type="evidence" value="ECO:0007669"/>
    <property type="project" value="InterPro"/>
</dbReference>